<evidence type="ECO:0000259" key="1">
    <source>
        <dbReference type="Pfam" id="PF08386"/>
    </source>
</evidence>
<dbReference type="AlphaFoldDB" id="A0A4S4KLW3"/>
<gene>
    <name evidence="2" type="ORF">EW026_g2874</name>
</gene>
<dbReference type="Proteomes" id="UP000309038">
    <property type="component" value="Unassembled WGS sequence"/>
</dbReference>
<proteinExistence type="predicted"/>
<evidence type="ECO:0000313" key="2">
    <source>
        <dbReference type="EMBL" id="THG99485.1"/>
    </source>
</evidence>
<accession>A0A4S4KLW3</accession>
<dbReference type="EMBL" id="SGPJ01000078">
    <property type="protein sequence ID" value="THG99485.1"/>
    <property type="molecule type" value="Genomic_DNA"/>
</dbReference>
<organism evidence="2 3">
    <name type="scientific">Hermanssonia centrifuga</name>
    <dbReference type="NCBI Taxonomy" id="98765"/>
    <lineage>
        <taxon>Eukaryota</taxon>
        <taxon>Fungi</taxon>
        <taxon>Dikarya</taxon>
        <taxon>Basidiomycota</taxon>
        <taxon>Agaricomycotina</taxon>
        <taxon>Agaricomycetes</taxon>
        <taxon>Polyporales</taxon>
        <taxon>Meruliaceae</taxon>
        <taxon>Hermanssonia</taxon>
    </lineage>
</organism>
<dbReference type="InterPro" id="IPR013595">
    <property type="entry name" value="Pept_S33_TAP-like_C"/>
</dbReference>
<feature type="domain" description="Peptidase S33 tripeptidyl aminopeptidase-like C-terminal" evidence="1">
    <location>
        <begin position="264"/>
        <end position="354"/>
    </location>
</feature>
<evidence type="ECO:0000313" key="3">
    <source>
        <dbReference type="Proteomes" id="UP000309038"/>
    </source>
</evidence>
<name>A0A4S4KLW3_9APHY</name>
<dbReference type="Gene3D" id="3.40.50.1820">
    <property type="entry name" value="alpha/beta hydrolase"/>
    <property type="match status" value="1"/>
</dbReference>
<keyword evidence="3" id="KW-1185">Reference proteome</keyword>
<dbReference type="Pfam" id="PF08386">
    <property type="entry name" value="Abhydrolase_4"/>
    <property type="match status" value="1"/>
</dbReference>
<reference evidence="2 3" key="1">
    <citation type="submission" date="2019-02" db="EMBL/GenBank/DDBJ databases">
        <title>Genome sequencing of the rare red list fungi Phlebia centrifuga.</title>
        <authorList>
            <person name="Buettner E."/>
            <person name="Kellner H."/>
        </authorList>
    </citation>
    <scope>NUCLEOTIDE SEQUENCE [LARGE SCALE GENOMIC DNA]</scope>
    <source>
        <strain evidence="2 3">DSM 108282</strain>
    </source>
</reference>
<dbReference type="InterPro" id="IPR029058">
    <property type="entry name" value="AB_hydrolase_fold"/>
</dbReference>
<comment type="caution">
    <text evidence="2">The sequence shown here is derived from an EMBL/GenBank/DDBJ whole genome shotgun (WGS) entry which is preliminary data.</text>
</comment>
<protein>
    <recommendedName>
        <fullName evidence="1">Peptidase S33 tripeptidyl aminopeptidase-like C-terminal domain-containing protein</fullName>
    </recommendedName>
</protein>
<sequence length="432" mass="47922">MSRKESRKLLIAQQREADVLYKTQFEVCDKTMGDLLRYMGTSTVVRDIDFITTQLEGEDALINYWGGSYGSILGQYLVNMLPNRVGRVVIDGIADAVAWSNKPSHEWYRQWLSSTNDAYDIFLARCSEVGPKLCALAKAQGEDPSNIKSRIENLFDSLYYEPLPVANSLNPGVLTSGRARVYLLAALQRPISWQQAASNIARAMAGDGSGMILQQAPGRDLARSAVSCNDNEPFAPPTHEAIIDETLDVFEDVSRLVFATITTEPDAGCQYWPVTPPERFEGPWNHTLRNPMLADPVTPISSGKLVQELLGDSARLLVQDSPGHCSLAVPSYCTNSHLRAYFSNGTLPEPGTICPTDFPPFPEPRHLALQDDHAYDLFVQHVVGEALARARKGEPYEHIVEGAKRVQDLFGDDGASKYLQQYLQDSGEKKWL</sequence>
<dbReference type="SUPFAM" id="SSF53474">
    <property type="entry name" value="alpha/beta-Hydrolases"/>
    <property type="match status" value="1"/>
</dbReference>